<dbReference type="SUPFAM" id="SSF53335">
    <property type="entry name" value="S-adenosyl-L-methionine-dependent methyltransferases"/>
    <property type="match status" value="1"/>
</dbReference>
<gene>
    <name evidence="1" type="ORF">QJS10_CPB14g01106</name>
</gene>
<reference evidence="1" key="2">
    <citation type="submission" date="2023-06" db="EMBL/GenBank/DDBJ databases">
        <authorList>
            <person name="Ma L."/>
            <person name="Liu K.-W."/>
            <person name="Li Z."/>
            <person name="Hsiao Y.-Y."/>
            <person name="Qi Y."/>
            <person name="Fu T."/>
            <person name="Tang G."/>
            <person name="Zhang D."/>
            <person name="Sun W.-H."/>
            <person name="Liu D.-K."/>
            <person name="Li Y."/>
            <person name="Chen G.-Z."/>
            <person name="Liu X.-D."/>
            <person name="Liao X.-Y."/>
            <person name="Jiang Y.-T."/>
            <person name="Yu X."/>
            <person name="Hao Y."/>
            <person name="Huang J."/>
            <person name="Zhao X.-W."/>
            <person name="Ke S."/>
            <person name="Chen Y.-Y."/>
            <person name="Wu W.-L."/>
            <person name="Hsu J.-L."/>
            <person name="Lin Y.-F."/>
            <person name="Huang M.-D."/>
            <person name="Li C.-Y."/>
            <person name="Huang L."/>
            <person name="Wang Z.-W."/>
            <person name="Zhao X."/>
            <person name="Zhong W.-Y."/>
            <person name="Peng D.-H."/>
            <person name="Ahmad S."/>
            <person name="Lan S."/>
            <person name="Zhang J.-S."/>
            <person name="Tsai W.-C."/>
            <person name="Van De Peer Y."/>
            <person name="Liu Z.-J."/>
        </authorList>
    </citation>
    <scope>NUCLEOTIDE SEQUENCE</scope>
    <source>
        <strain evidence="1">CP</strain>
        <tissue evidence="1">Leaves</tissue>
    </source>
</reference>
<dbReference type="PROSITE" id="PS51257">
    <property type="entry name" value="PROKAR_LIPOPROTEIN"/>
    <property type="match status" value="1"/>
</dbReference>
<dbReference type="EMBL" id="JAUJYO010000014">
    <property type="protein sequence ID" value="KAK1297940.1"/>
    <property type="molecule type" value="Genomic_DNA"/>
</dbReference>
<evidence type="ECO:0000313" key="2">
    <source>
        <dbReference type="Proteomes" id="UP001180020"/>
    </source>
</evidence>
<accession>A0AAV9D9S8</accession>
<reference evidence="1" key="1">
    <citation type="journal article" date="2023" name="Nat. Commun.">
        <title>Diploid and tetraploid genomes of Acorus and the evolution of monocots.</title>
        <authorList>
            <person name="Ma L."/>
            <person name="Liu K.W."/>
            <person name="Li Z."/>
            <person name="Hsiao Y.Y."/>
            <person name="Qi Y."/>
            <person name="Fu T."/>
            <person name="Tang G.D."/>
            <person name="Zhang D."/>
            <person name="Sun W.H."/>
            <person name="Liu D.K."/>
            <person name="Li Y."/>
            <person name="Chen G.Z."/>
            <person name="Liu X.D."/>
            <person name="Liao X.Y."/>
            <person name="Jiang Y.T."/>
            <person name="Yu X."/>
            <person name="Hao Y."/>
            <person name="Huang J."/>
            <person name="Zhao X.W."/>
            <person name="Ke S."/>
            <person name="Chen Y.Y."/>
            <person name="Wu W.L."/>
            <person name="Hsu J.L."/>
            <person name="Lin Y.F."/>
            <person name="Huang M.D."/>
            <person name="Li C.Y."/>
            <person name="Huang L."/>
            <person name="Wang Z.W."/>
            <person name="Zhao X."/>
            <person name="Zhong W.Y."/>
            <person name="Peng D.H."/>
            <person name="Ahmad S."/>
            <person name="Lan S."/>
            <person name="Zhang J.S."/>
            <person name="Tsai W.C."/>
            <person name="Van de Peer Y."/>
            <person name="Liu Z.J."/>
        </authorList>
    </citation>
    <scope>NUCLEOTIDE SEQUENCE</scope>
    <source>
        <strain evidence="1">CP</strain>
    </source>
</reference>
<keyword evidence="2" id="KW-1185">Reference proteome</keyword>
<proteinExistence type="predicted"/>
<dbReference type="InterPro" id="IPR029063">
    <property type="entry name" value="SAM-dependent_MTases_sf"/>
</dbReference>
<name>A0AAV9D9S8_ACOCL</name>
<comment type="caution">
    <text evidence="1">The sequence shown here is derived from an EMBL/GenBank/DDBJ whole genome shotgun (WGS) entry which is preliminary data.</text>
</comment>
<organism evidence="1 2">
    <name type="scientific">Acorus calamus</name>
    <name type="common">Sweet flag</name>
    <dbReference type="NCBI Taxonomy" id="4465"/>
    <lineage>
        <taxon>Eukaryota</taxon>
        <taxon>Viridiplantae</taxon>
        <taxon>Streptophyta</taxon>
        <taxon>Embryophyta</taxon>
        <taxon>Tracheophyta</taxon>
        <taxon>Spermatophyta</taxon>
        <taxon>Magnoliopsida</taxon>
        <taxon>Liliopsida</taxon>
        <taxon>Acoraceae</taxon>
        <taxon>Acorus</taxon>
    </lineage>
</organism>
<evidence type="ECO:0000313" key="1">
    <source>
        <dbReference type="EMBL" id="KAK1297940.1"/>
    </source>
</evidence>
<protein>
    <submittedName>
        <fullName evidence="1">Uncharacterized protein</fullName>
    </submittedName>
</protein>
<dbReference type="AlphaFoldDB" id="A0AAV9D9S8"/>
<dbReference type="Proteomes" id="UP001180020">
    <property type="component" value="Unassembled WGS sequence"/>
</dbReference>
<sequence>MGDSFNRESSVIRDLGVLSASPLHLMCGCGILSLRYLSHAGTAFVWGNDDNEDHGNLITNLSRATPTDEVEVEMGGRRN</sequence>